<dbReference type="GO" id="GO:0050660">
    <property type="term" value="F:flavin adenine dinucleotide binding"/>
    <property type="evidence" value="ECO:0007669"/>
    <property type="project" value="TreeGrafter"/>
</dbReference>
<dbReference type="GO" id="GO:0009099">
    <property type="term" value="P:L-valine biosynthetic process"/>
    <property type="evidence" value="ECO:0007669"/>
    <property type="project" value="TreeGrafter"/>
</dbReference>
<dbReference type="OrthoDB" id="16262at2759"/>
<evidence type="ECO:0000313" key="4">
    <source>
        <dbReference type="EMBL" id="GEM12891.1"/>
    </source>
</evidence>
<dbReference type="Pfam" id="PF02775">
    <property type="entry name" value="TPP_enzyme_C"/>
    <property type="match status" value="1"/>
</dbReference>
<accession>A0A511KR93</accession>
<proteinExistence type="inferred from homology"/>
<dbReference type="GO" id="GO:0005739">
    <property type="term" value="C:mitochondrion"/>
    <property type="evidence" value="ECO:0007669"/>
    <property type="project" value="UniProtKB-SubCell"/>
</dbReference>
<dbReference type="GO" id="GO:0009097">
    <property type="term" value="P:isoleucine biosynthetic process"/>
    <property type="evidence" value="ECO:0007669"/>
    <property type="project" value="TreeGrafter"/>
</dbReference>
<evidence type="ECO:0000259" key="3">
    <source>
        <dbReference type="Pfam" id="PF02775"/>
    </source>
</evidence>
<dbReference type="EMBL" id="BJWK01000038">
    <property type="protein sequence ID" value="GEM12891.1"/>
    <property type="molecule type" value="Genomic_DNA"/>
</dbReference>
<evidence type="ECO:0000256" key="2">
    <source>
        <dbReference type="ARBA" id="ARBA00007812"/>
    </source>
</evidence>
<comment type="similarity">
    <text evidence="2">Belongs to the TPP enzyme family.</text>
</comment>
<gene>
    <name evidence="4" type="ORF">Rt10032_c38g6908</name>
</gene>
<dbReference type="PANTHER" id="PTHR18968:SF13">
    <property type="entry name" value="ACETOLACTATE SYNTHASE CATALYTIC SUBUNIT, MITOCHONDRIAL"/>
    <property type="match status" value="1"/>
</dbReference>
<dbReference type="PANTHER" id="PTHR18968">
    <property type="entry name" value="THIAMINE PYROPHOSPHATE ENZYMES"/>
    <property type="match status" value="1"/>
</dbReference>
<dbReference type="InterPro" id="IPR029035">
    <property type="entry name" value="DHS-like_NAD/FAD-binding_dom"/>
</dbReference>
<dbReference type="Proteomes" id="UP000321518">
    <property type="component" value="Unassembled WGS sequence"/>
</dbReference>
<dbReference type="Gene3D" id="3.40.50.970">
    <property type="match status" value="1"/>
</dbReference>
<feature type="domain" description="Thiamine pyrophosphate enzyme TPP-binding" evidence="3">
    <location>
        <begin position="110"/>
        <end position="173"/>
    </location>
</feature>
<name>A0A511KR93_RHOTO</name>
<dbReference type="GO" id="GO:0030976">
    <property type="term" value="F:thiamine pyrophosphate binding"/>
    <property type="evidence" value="ECO:0007669"/>
    <property type="project" value="InterPro"/>
</dbReference>
<evidence type="ECO:0000256" key="1">
    <source>
        <dbReference type="ARBA" id="ARBA00004173"/>
    </source>
</evidence>
<dbReference type="GO" id="GO:0005948">
    <property type="term" value="C:acetolactate synthase complex"/>
    <property type="evidence" value="ECO:0007669"/>
    <property type="project" value="TreeGrafter"/>
</dbReference>
<dbReference type="InterPro" id="IPR045229">
    <property type="entry name" value="TPP_enz"/>
</dbReference>
<organism evidence="4 5">
    <name type="scientific">Rhodotorula toruloides</name>
    <name type="common">Yeast</name>
    <name type="synonym">Rhodosporidium toruloides</name>
    <dbReference type="NCBI Taxonomy" id="5286"/>
    <lineage>
        <taxon>Eukaryota</taxon>
        <taxon>Fungi</taxon>
        <taxon>Dikarya</taxon>
        <taxon>Basidiomycota</taxon>
        <taxon>Pucciniomycotina</taxon>
        <taxon>Microbotryomycetes</taxon>
        <taxon>Sporidiobolales</taxon>
        <taxon>Sporidiobolaceae</taxon>
        <taxon>Rhodotorula</taxon>
    </lineage>
</organism>
<dbReference type="SUPFAM" id="SSF52467">
    <property type="entry name" value="DHS-like NAD/FAD-binding domain"/>
    <property type="match status" value="1"/>
</dbReference>
<reference evidence="4 5" key="1">
    <citation type="submission" date="2019-07" db="EMBL/GenBank/DDBJ databases">
        <title>Rhodotorula toruloides NBRC10032 genome sequencing.</title>
        <authorList>
            <person name="Shida Y."/>
            <person name="Takaku H."/>
            <person name="Ogasawara W."/>
            <person name="Mori K."/>
        </authorList>
    </citation>
    <scope>NUCLEOTIDE SEQUENCE [LARGE SCALE GENOMIC DNA]</scope>
    <source>
        <strain evidence="4 5">NBRC10032</strain>
    </source>
</reference>
<protein>
    <recommendedName>
        <fullName evidence="3">Thiamine pyrophosphate enzyme TPP-binding domain-containing protein</fullName>
    </recommendedName>
</protein>
<evidence type="ECO:0000313" key="5">
    <source>
        <dbReference type="Proteomes" id="UP000321518"/>
    </source>
</evidence>
<comment type="caution">
    <text evidence="4">The sequence shown here is derived from an EMBL/GenBank/DDBJ whole genome shotgun (WGS) entry which is preliminary data.</text>
</comment>
<dbReference type="InterPro" id="IPR029061">
    <property type="entry name" value="THDP-binding"/>
</dbReference>
<sequence>MFAPAARAAAAAGKGGIIHFEIQPKNVNKVVNANVAIMGDVLDSVRALLPLLPKEAQPRNEWFAKIKQWKHDYPFTYIKSDPTTAGATLARGSRRRSRYDGLRTAVVHRAKVAAPEKIVVDVDGDASFSMTAMELATASQYNIGVKFSSSQRFQGMVLQWQDLFYEKRAADLPAKMKEFMEYDNNSRLSGSSYHKNEHVTPMIAAGKALHQVREPCWGLCDLGGA</sequence>
<comment type="subcellular location">
    <subcellularLocation>
        <location evidence="1">Mitochondrion</location>
    </subcellularLocation>
</comment>
<dbReference type="AlphaFoldDB" id="A0A511KR93"/>
<dbReference type="GO" id="GO:0003984">
    <property type="term" value="F:acetolactate synthase activity"/>
    <property type="evidence" value="ECO:0007669"/>
    <property type="project" value="TreeGrafter"/>
</dbReference>
<dbReference type="SUPFAM" id="SSF52518">
    <property type="entry name" value="Thiamin diphosphate-binding fold (THDP-binding)"/>
    <property type="match status" value="1"/>
</dbReference>
<dbReference type="InterPro" id="IPR011766">
    <property type="entry name" value="TPP_enzyme_TPP-bd"/>
</dbReference>
<dbReference type="Gene3D" id="3.40.50.1220">
    <property type="entry name" value="TPP-binding domain"/>
    <property type="match status" value="1"/>
</dbReference>